<dbReference type="GO" id="GO:0015035">
    <property type="term" value="F:protein-disulfide reductase activity"/>
    <property type="evidence" value="ECO:0007669"/>
    <property type="project" value="UniProtKB-UniRule"/>
</dbReference>
<dbReference type="EMBL" id="MWMH01000005">
    <property type="protein sequence ID" value="OOP72509.1"/>
    <property type="molecule type" value="Genomic_DNA"/>
</dbReference>
<evidence type="ECO:0000256" key="1">
    <source>
        <dbReference type="ARBA" id="ARBA00008987"/>
    </source>
</evidence>
<dbReference type="InterPro" id="IPR036249">
    <property type="entry name" value="Thioredoxin-like_sf"/>
</dbReference>
<dbReference type="NCBIfam" id="TIGR01068">
    <property type="entry name" value="thioredoxin"/>
    <property type="match status" value="1"/>
</dbReference>
<evidence type="ECO:0000256" key="9">
    <source>
        <dbReference type="PIRSR" id="PIRSR000077-1"/>
    </source>
</evidence>
<evidence type="ECO:0000256" key="6">
    <source>
        <dbReference type="ARBA" id="ARBA00023284"/>
    </source>
</evidence>
<dbReference type="Gene3D" id="3.40.30.10">
    <property type="entry name" value="Glutaredoxin"/>
    <property type="match status" value="1"/>
</dbReference>
<reference evidence="11 12" key="1">
    <citation type="submission" date="2017-02" db="EMBL/GenBank/DDBJ databases">
        <title>Genome sequence of Clostridium beijerinckii Br21.</title>
        <authorList>
            <person name="Fonseca B.C."/>
            <person name="Guazzaroni M.E."/>
            <person name="Riano-Pachon D.M."/>
            <person name="Reginatto V."/>
        </authorList>
    </citation>
    <scope>NUCLEOTIDE SEQUENCE [LARGE SCALE GENOMIC DNA]</scope>
    <source>
        <strain evidence="11 12">Br21</strain>
    </source>
</reference>
<evidence type="ECO:0000256" key="5">
    <source>
        <dbReference type="ARBA" id="ARBA00023157"/>
    </source>
</evidence>
<dbReference type="InterPro" id="IPR013766">
    <property type="entry name" value="Thioredoxin_domain"/>
</dbReference>
<evidence type="ECO:0000256" key="10">
    <source>
        <dbReference type="PIRSR" id="PIRSR000077-4"/>
    </source>
</evidence>
<dbReference type="PANTHER" id="PTHR45663:SF11">
    <property type="entry name" value="GEO12009P1"/>
    <property type="match status" value="1"/>
</dbReference>
<dbReference type="InterPro" id="IPR005746">
    <property type="entry name" value="Thioredoxin"/>
</dbReference>
<accession>A0A1S9N4S7</accession>
<dbReference type="GO" id="GO:0045454">
    <property type="term" value="P:cell redox homeostasis"/>
    <property type="evidence" value="ECO:0007669"/>
    <property type="project" value="TreeGrafter"/>
</dbReference>
<evidence type="ECO:0000256" key="4">
    <source>
        <dbReference type="ARBA" id="ARBA00022982"/>
    </source>
</evidence>
<comment type="caution">
    <text evidence="11">The sequence shown here is derived from an EMBL/GenBank/DDBJ whole genome shotgun (WGS) entry which is preliminary data.</text>
</comment>
<protein>
    <recommendedName>
        <fullName evidence="2 7">Thioredoxin</fullName>
    </recommendedName>
</protein>
<feature type="site" description="Contributes to redox potential value" evidence="9">
    <location>
        <position position="32"/>
    </location>
</feature>
<dbReference type="Pfam" id="PF00085">
    <property type="entry name" value="Thioredoxin"/>
    <property type="match status" value="1"/>
</dbReference>
<name>A0A1S9N4S7_CLOBE</name>
<dbReference type="CDD" id="cd02947">
    <property type="entry name" value="TRX_family"/>
    <property type="match status" value="1"/>
</dbReference>
<dbReference type="InterPro" id="IPR017937">
    <property type="entry name" value="Thioredoxin_CS"/>
</dbReference>
<feature type="site" description="Deprotonates C-terminal active site Cys" evidence="9">
    <location>
        <position position="24"/>
    </location>
</feature>
<dbReference type="RefSeq" id="WP_078116297.1">
    <property type="nucleotide sequence ID" value="NZ_JABFUE010000001.1"/>
</dbReference>
<evidence type="ECO:0000313" key="11">
    <source>
        <dbReference type="EMBL" id="OOP72509.1"/>
    </source>
</evidence>
<evidence type="ECO:0000256" key="8">
    <source>
        <dbReference type="PIRNR" id="PIRNR000077"/>
    </source>
</evidence>
<dbReference type="FunFam" id="3.40.30.10:FF:000001">
    <property type="entry name" value="Thioredoxin"/>
    <property type="match status" value="1"/>
</dbReference>
<dbReference type="GO" id="GO:0005829">
    <property type="term" value="C:cytosol"/>
    <property type="evidence" value="ECO:0007669"/>
    <property type="project" value="TreeGrafter"/>
</dbReference>
<dbReference type="PIRSF" id="PIRSF000077">
    <property type="entry name" value="Thioredoxin"/>
    <property type="match status" value="1"/>
</dbReference>
<proteinExistence type="inferred from homology"/>
<keyword evidence="3" id="KW-0813">Transport</keyword>
<sequence>MARIISSNEFIENVENSKGIAVVDFFATWCGPCKMLAPVFEEASKEVRGKAKFFKVDIDASESIAEKYGIYAVPTMIVFKDGKPVENLAGFMPKQNILNKINAHL</sequence>
<comment type="similarity">
    <text evidence="1 8">Belongs to the thioredoxin family.</text>
</comment>
<evidence type="ECO:0000313" key="12">
    <source>
        <dbReference type="Proteomes" id="UP000190959"/>
    </source>
</evidence>
<organism evidence="11 12">
    <name type="scientific">Clostridium beijerinckii</name>
    <name type="common">Clostridium MP</name>
    <dbReference type="NCBI Taxonomy" id="1520"/>
    <lineage>
        <taxon>Bacteria</taxon>
        <taxon>Bacillati</taxon>
        <taxon>Bacillota</taxon>
        <taxon>Clostridia</taxon>
        <taxon>Eubacteriales</taxon>
        <taxon>Clostridiaceae</taxon>
        <taxon>Clostridium</taxon>
    </lineage>
</organism>
<feature type="disulfide bond" description="Redox-active" evidence="10">
    <location>
        <begin position="30"/>
        <end position="33"/>
    </location>
</feature>
<keyword evidence="5 10" id="KW-1015">Disulfide bond</keyword>
<keyword evidence="6 10" id="KW-0676">Redox-active center</keyword>
<dbReference type="AlphaFoldDB" id="A0A1S9N4S7"/>
<feature type="site" description="Contributes to redox potential value" evidence="9">
    <location>
        <position position="31"/>
    </location>
</feature>
<dbReference type="PROSITE" id="PS00194">
    <property type="entry name" value="THIOREDOXIN_1"/>
    <property type="match status" value="1"/>
</dbReference>
<dbReference type="PRINTS" id="PR00421">
    <property type="entry name" value="THIOREDOXIN"/>
</dbReference>
<keyword evidence="4" id="KW-0249">Electron transport</keyword>
<dbReference type="Proteomes" id="UP000190959">
    <property type="component" value="Unassembled WGS sequence"/>
</dbReference>
<evidence type="ECO:0000256" key="3">
    <source>
        <dbReference type="ARBA" id="ARBA00022448"/>
    </source>
</evidence>
<dbReference type="SUPFAM" id="SSF52833">
    <property type="entry name" value="Thioredoxin-like"/>
    <property type="match status" value="1"/>
</dbReference>
<dbReference type="PANTHER" id="PTHR45663">
    <property type="entry name" value="GEO12009P1"/>
    <property type="match status" value="1"/>
</dbReference>
<gene>
    <name evidence="11" type="ORF">CBEIBR21_16395</name>
</gene>
<feature type="active site" description="Nucleophile" evidence="9">
    <location>
        <position position="33"/>
    </location>
</feature>
<evidence type="ECO:0000256" key="2">
    <source>
        <dbReference type="ARBA" id="ARBA00020570"/>
    </source>
</evidence>
<dbReference type="PROSITE" id="PS51352">
    <property type="entry name" value="THIOREDOXIN_2"/>
    <property type="match status" value="1"/>
</dbReference>
<evidence type="ECO:0000256" key="7">
    <source>
        <dbReference type="NCBIfam" id="TIGR01068"/>
    </source>
</evidence>
<feature type="active site" description="Nucleophile" evidence="9">
    <location>
        <position position="30"/>
    </location>
</feature>